<name>A0A9X2IRP6_9MICO</name>
<dbReference type="Proteomes" id="UP001155240">
    <property type="component" value="Unassembled WGS sequence"/>
</dbReference>
<evidence type="ECO:0000313" key="1">
    <source>
        <dbReference type="EMBL" id="MCM6761157.1"/>
    </source>
</evidence>
<dbReference type="AlphaFoldDB" id="A0A9X2IRP6"/>
<organism evidence="1 2">
    <name type="scientific">Rathayibacter rubneri</name>
    <dbReference type="NCBI Taxonomy" id="2950106"/>
    <lineage>
        <taxon>Bacteria</taxon>
        <taxon>Bacillati</taxon>
        <taxon>Actinomycetota</taxon>
        <taxon>Actinomycetes</taxon>
        <taxon>Micrococcales</taxon>
        <taxon>Microbacteriaceae</taxon>
        <taxon>Rathayibacter</taxon>
    </lineage>
</organism>
<keyword evidence="2" id="KW-1185">Reference proteome</keyword>
<protein>
    <submittedName>
        <fullName evidence="1">Uncharacterized protein</fullName>
    </submittedName>
</protein>
<reference evidence="1" key="1">
    <citation type="submission" date="2022-06" db="EMBL/GenBank/DDBJ databases">
        <title>Whole genome shotgun sequencing (WGS) of Rathayibacter sp. ZW T2_19, isolated from stored onions (Allium cepa).</title>
        <authorList>
            <person name="Stoll D.A."/>
            <person name="Huch M."/>
        </authorList>
    </citation>
    <scope>NUCLEOTIDE SEQUENCE</scope>
    <source>
        <strain evidence="1">ZW T2_19</strain>
    </source>
</reference>
<evidence type="ECO:0000313" key="2">
    <source>
        <dbReference type="Proteomes" id="UP001155240"/>
    </source>
</evidence>
<dbReference type="EMBL" id="JAMRYM010000003">
    <property type="protein sequence ID" value="MCM6761157.1"/>
    <property type="molecule type" value="Genomic_DNA"/>
</dbReference>
<gene>
    <name evidence="1" type="ORF">NB037_01880</name>
</gene>
<accession>A0A9X2IRP6</accession>
<sequence length="87" mass="9232">MLEDAMTAAGLVPDNLETIQMVTQEDADREHFIGSPTMRIDGVDIVPPDPDEPAVLTCRLYFTAAGRPSPLPDARVIADAVAAAARA</sequence>
<proteinExistence type="predicted"/>
<comment type="caution">
    <text evidence="1">The sequence shown here is derived from an EMBL/GenBank/DDBJ whole genome shotgun (WGS) entry which is preliminary data.</text>
</comment>